<accession>A0A6P1TS31</accession>
<feature type="transmembrane region" description="Helical" evidence="9">
    <location>
        <begin position="170"/>
        <end position="203"/>
    </location>
</feature>
<evidence type="ECO:0000256" key="9">
    <source>
        <dbReference type="SAM" id="Phobius"/>
    </source>
</evidence>
<keyword evidence="8 9" id="KW-0472">Membrane</keyword>
<keyword evidence="2" id="KW-0813">Transport</keyword>
<gene>
    <name evidence="12" type="ORF">Ana3638_17195</name>
</gene>
<dbReference type="InterPro" id="IPR036640">
    <property type="entry name" value="ABC1_TM_sf"/>
</dbReference>
<dbReference type="CDD" id="cd18547">
    <property type="entry name" value="ABC_6TM_Tm288_like"/>
    <property type="match status" value="1"/>
</dbReference>
<organism evidence="12 13">
    <name type="scientific">Anaerocolumna sedimenticola</name>
    <dbReference type="NCBI Taxonomy" id="2696063"/>
    <lineage>
        <taxon>Bacteria</taxon>
        <taxon>Bacillati</taxon>
        <taxon>Bacillota</taxon>
        <taxon>Clostridia</taxon>
        <taxon>Lachnospirales</taxon>
        <taxon>Lachnospiraceae</taxon>
        <taxon>Anaerocolumna</taxon>
    </lineage>
</organism>
<dbReference type="PANTHER" id="PTHR43394">
    <property type="entry name" value="ATP-DEPENDENT PERMEASE MDL1, MITOCHONDRIAL"/>
    <property type="match status" value="1"/>
</dbReference>
<dbReference type="KEGG" id="anr:Ana3638_17195"/>
<protein>
    <submittedName>
        <fullName evidence="12">ATP-binding cassette domain-containing protein</fullName>
    </submittedName>
</protein>
<dbReference type="Gene3D" id="1.20.1560.10">
    <property type="entry name" value="ABC transporter type 1, transmembrane domain"/>
    <property type="match status" value="1"/>
</dbReference>
<feature type="transmembrane region" description="Helical" evidence="9">
    <location>
        <begin position="31"/>
        <end position="50"/>
    </location>
</feature>
<dbReference type="PROSITE" id="PS50929">
    <property type="entry name" value="ABC_TM1F"/>
    <property type="match status" value="1"/>
</dbReference>
<evidence type="ECO:0000259" key="10">
    <source>
        <dbReference type="PROSITE" id="PS50893"/>
    </source>
</evidence>
<evidence type="ECO:0000256" key="2">
    <source>
        <dbReference type="ARBA" id="ARBA00022448"/>
    </source>
</evidence>
<keyword evidence="4 9" id="KW-0812">Transmembrane</keyword>
<keyword evidence="13" id="KW-1185">Reference proteome</keyword>
<dbReference type="InterPro" id="IPR039421">
    <property type="entry name" value="Type_1_exporter"/>
</dbReference>
<feature type="domain" description="ABC transmembrane type-1" evidence="11">
    <location>
        <begin position="35"/>
        <end position="327"/>
    </location>
</feature>
<dbReference type="SUPFAM" id="SSF52540">
    <property type="entry name" value="P-loop containing nucleoside triphosphate hydrolases"/>
    <property type="match status" value="1"/>
</dbReference>
<dbReference type="InterPro" id="IPR003593">
    <property type="entry name" value="AAA+_ATPase"/>
</dbReference>
<dbReference type="InterPro" id="IPR003439">
    <property type="entry name" value="ABC_transporter-like_ATP-bd"/>
</dbReference>
<comment type="subcellular location">
    <subcellularLocation>
        <location evidence="1">Cell membrane</location>
        <topology evidence="1">Multi-pass membrane protein</topology>
    </subcellularLocation>
</comment>
<dbReference type="PROSITE" id="PS00211">
    <property type="entry name" value="ABC_TRANSPORTER_1"/>
    <property type="match status" value="1"/>
</dbReference>
<dbReference type="PROSITE" id="PS50893">
    <property type="entry name" value="ABC_TRANSPORTER_2"/>
    <property type="match status" value="1"/>
</dbReference>
<evidence type="ECO:0000256" key="4">
    <source>
        <dbReference type="ARBA" id="ARBA00022692"/>
    </source>
</evidence>
<proteinExistence type="predicted"/>
<evidence type="ECO:0000256" key="6">
    <source>
        <dbReference type="ARBA" id="ARBA00022840"/>
    </source>
</evidence>
<evidence type="ECO:0000259" key="11">
    <source>
        <dbReference type="PROSITE" id="PS50929"/>
    </source>
</evidence>
<dbReference type="GO" id="GO:0015421">
    <property type="term" value="F:ABC-type oligopeptide transporter activity"/>
    <property type="evidence" value="ECO:0007669"/>
    <property type="project" value="TreeGrafter"/>
</dbReference>
<dbReference type="CDD" id="cd03254">
    <property type="entry name" value="ABCC_Glucan_exporter_like"/>
    <property type="match status" value="1"/>
</dbReference>
<dbReference type="GO" id="GO:0005524">
    <property type="term" value="F:ATP binding"/>
    <property type="evidence" value="ECO:0007669"/>
    <property type="project" value="UniProtKB-KW"/>
</dbReference>
<evidence type="ECO:0000256" key="5">
    <source>
        <dbReference type="ARBA" id="ARBA00022741"/>
    </source>
</evidence>
<dbReference type="InterPro" id="IPR011527">
    <property type="entry name" value="ABC1_TM_dom"/>
</dbReference>
<dbReference type="FunFam" id="3.40.50.300:FF:000287">
    <property type="entry name" value="Multidrug ABC transporter ATP-binding protein"/>
    <property type="match status" value="1"/>
</dbReference>
<dbReference type="GO" id="GO:0005886">
    <property type="term" value="C:plasma membrane"/>
    <property type="evidence" value="ECO:0007669"/>
    <property type="project" value="UniProtKB-SubCell"/>
</dbReference>
<dbReference type="InterPro" id="IPR027417">
    <property type="entry name" value="P-loop_NTPase"/>
</dbReference>
<dbReference type="GO" id="GO:0016887">
    <property type="term" value="F:ATP hydrolysis activity"/>
    <property type="evidence" value="ECO:0007669"/>
    <property type="project" value="InterPro"/>
</dbReference>
<sequence length="597" mass="67241">MPRMNVITASKAKDSKNTIRTLGTYLFPYKIQIMAVLIFAAISTVFSILGPKLLGKIITKLADGLVAYYLQTGLYMDFDYMGKMTMLLILLYFISTFCSYIQNFIMTRVSMEVTFKLRKEISQKMQKIPLNYYDTRTYGEVLSRITNDVDLVSQTLNQSLTQLITSITTIIGVFCMMLSISVLMTVTALIVIPISLVIVNIIIKNSQGFFKAQQKSLGSLNGHVEEMYSGHNVIQAFNRQAESVMQFENINNDLCESAWKSQFVTSIMQPIMNFVGNLGYVLICILGGYLAVKKVVEIGDIQSFIQYMRNFTMPITQLASISNTLQQTIAAAERVFEFLDEEEEADDADQIPEYEFHGNVEFKNIFFGYNPEKLIIHDFSAKIKQGQKIAIVGPTGAGKTTLVKLLMRFYDINSGEILIDGHNIYNFKRNDLRALFGMVLQETWLYNASILDNIRYGTFDATKEEVIAAAKAAHCDEFIRTLPDGYDTILNEEASNISQGQKQLFTIARVILANPKILILDEATSSIDTQTEILIQKAMDSLMTGRTSFVIAHRLSTIKNSDLILVLKDGDIIEQGNHDELLALNGFYAGLYNSQFE</sequence>
<reference evidence="12 13" key="1">
    <citation type="submission" date="2020-01" db="EMBL/GenBank/DDBJ databases">
        <title>Genome analysis of Anaerocolumna sp. CBA3638.</title>
        <authorList>
            <person name="Kim J."/>
            <person name="Roh S.W."/>
        </authorList>
    </citation>
    <scope>NUCLEOTIDE SEQUENCE [LARGE SCALE GENOMIC DNA]</scope>
    <source>
        <strain evidence="12 13">CBA3638</strain>
    </source>
</reference>
<name>A0A6P1TS31_9FIRM</name>
<evidence type="ECO:0000256" key="3">
    <source>
        <dbReference type="ARBA" id="ARBA00022475"/>
    </source>
</evidence>
<dbReference type="EMBL" id="CP048000">
    <property type="protein sequence ID" value="QHQ62305.1"/>
    <property type="molecule type" value="Genomic_DNA"/>
</dbReference>
<dbReference type="SMART" id="SM00382">
    <property type="entry name" value="AAA"/>
    <property type="match status" value="1"/>
</dbReference>
<evidence type="ECO:0000313" key="13">
    <source>
        <dbReference type="Proteomes" id="UP000464314"/>
    </source>
</evidence>
<feature type="domain" description="ABC transporter" evidence="10">
    <location>
        <begin position="360"/>
        <end position="594"/>
    </location>
</feature>
<evidence type="ECO:0000256" key="1">
    <source>
        <dbReference type="ARBA" id="ARBA00004651"/>
    </source>
</evidence>
<dbReference type="RefSeq" id="WP_161839129.1">
    <property type="nucleotide sequence ID" value="NZ_CP048000.1"/>
</dbReference>
<evidence type="ECO:0000313" key="12">
    <source>
        <dbReference type="EMBL" id="QHQ62305.1"/>
    </source>
</evidence>
<dbReference type="PANTHER" id="PTHR43394:SF1">
    <property type="entry name" value="ATP-BINDING CASSETTE SUB-FAMILY B MEMBER 10, MITOCHONDRIAL"/>
    <property type="match status" value="1"/>
</dbReference>
<dbReference type="Gene3D" id="3.40.50.300">
    <property type="entry name" value="P-loop containing nucleotide triphosphate hydrolases"/>
    <property type="match status" value="1"/>
</dbReference>
<dbReference type="Pfam" id="PF00664">
    <property type="entry name" value="ABC_membrane"/>
    <property type="match status" value="1"/>
</dbReference>
<feature type="transmembrane region" description="Helical" evidence="9">
    <location>
        <begin position="86"/>
        <end position="105"/>
    </location>
</feature>
<dbReference type="Proteomes" id="UP000464314">
    <property type="component" value="Chromosome"/>
</dbReference>
<feature type="transmembrane region" description="Helical" evidence="9">
    <location>
        <begin position="271"/>
        <end position="292"/>
    </location>
</feature>
<dbReference type="AlphaFoldDB" id="A0A6P1TS31"/>
<dbReference type="Pfam" id="PF00005">
    <property type="entry name" value="ABC_tran"/>
    <property type="match status" value="1"/>
</dbReference>
<keyword evidence="7 9" id="KW-1133">Transmembrane helix</keyword>
<dbReference type="FunFam" id="1.20.1560.10:FF:000011">
    <property type="entry name" value="Multidrug ABC transporter ATP-binding protein"/>
    <property type="match status" value="1"/>
</dbReference>
<evidence type="ECO:0000256" key="8">
    <source>
        <dbReference type="ARBA" id="ARBA00023136"/>
    </source>
</evidence>
<keyword evidence="3" id="KW-1003">Cell membrane</keyword>
<evidence type="ECO:0000256" key="7">
    <source>
        <dbReference type="ARBA" id="ARBA00022989"/>
    </source>
</evidence>
<dbReference type="SUPFAM" id="SSF90123">
    <property type="entry name" value="ABC transporter transmembrane region"/>
    <property type="match status" value="1"/>
</dbReference>
<dbReference type="InterPro" id="IPR017871">
    <property type="entry name" value="ABC_transporter-like_CS"/>
</dbReference>
<keyword evidence="6 12" id="KW-0067">ATP-binding</keyword>
<keyword evidence="5" id="KW-0547">Nucleotide-binding</keyword>